<keyword evidence="4" id="KW-0418">Kinase</keyword>
<dbReference type="EMBL" id="PUIO01000030">
    <property type="protein sequence ID" value="PQP22586.1"/>
    <property type="molecule type" value="Genomic_DNA"/>
</dbReference>
<dbReference type="Pfam" id="PF01326">
    <property type="entry name" value="PPDK_N"/>
    <property type="match status" value="1"/>
</dbReference>
<dbReference type="RefSeq" id="WP_105417960.1">
    <property type="nucleotide sequence ID" value="NZ_PUIO01000030.1"/>
</dbReference>
<feature type="domain" description="Pyruvate phosphate dikinase AMP/ATP-binding" evidence="3">
    <location>
        <begin position="19"/>
        <end position="331"/>
    </location>
</feature>
<reference evidence="5" key="1">
    <citation type="submission" date="2018-02" db="EMBL/GenBank/DDBJ databases">
        <title>Draft genome sequencing of Rhodococcus opacus KU647198.</title>
        <authorList>
            <person name="Zheng B.-X."/>
        </authorList>
    </citation>
    <scope>NUCLEOTIDE SEQUENCE [LARGE SCALE GENOMIC DNA]</scope>
    <source>
        <strain evidence="5">04-OD7</strain>
    </source>
</reference>
<sequence length="881" mass="95586">MDVIAVMPLEKCGEDVASEVGGKALGLGALMRSGMTVPPGFVVTTDAYRAAVKAAGINEHIESALRGADPEGDLTAVSEVISALFTEALISDELRTTIEDAYRGLGLSPTPVAVRSSAIAEDRADASFAGQQDTYLWVQGADQVITHIVRCWASLFSPRVIAYRARLGVPPEDVAMAVVVQEMVQARAAGVMMTLDPANGDRDALYIESNYGLGEAVVAGEVTPDSFWVDKKTLGLRKRVIGDKQIAYRFDEASQQVRKVEVSPGERADWSLSNEEVCRIAELGREIETAFGAPMDVEWAIAGSGPSSQVQLLQARPETVWASQPVPPVKQSQSGNDSDLTTPQRWDPLHSSSTPNLHWTTSNLGEAMPGVLTPLNWTLWHRTLEKAALKAAFRIGVLSRAESEFTDDADRHYFRVFYGRPTIQVEYMGTMGDRMPGTSSEDIVISILGRVPDGWQANPTRRRWPIIAGRFPWTFMTVTKEIRKTVKAVDAWYAPHLQRVSKALTVAEATENFRVATRHFDRALETQVVGSLAGIVPVYDILERLTKRAGVDISALSGSGGAEVSGLVTDVWKASRNELRFDEVVARHGMHGPSEGEISSVVWRENPEPLRTLIETYSLQDDDEDPRLREADHHIAAGMAARQLLAATPRWQRPAVRFLLKLAATRIPLRGAAKRSLVQGLDGTRASARRLGSLLVEAGTLEHTDDIFYLTAAEVENTPSDVKSLVRKRRERRDAYAALSIPSEWKGMPEATPVGADDGLTAEGAMTLEGIGVSAGVVEGIAHVLYEPDFAAVQPGEVLVTPTTDPSWSSVMFISSALVVDIGGALSHAAVVARELRVPCVVNTRSGSRTIKTGDRIRVNGNSGTVEVLERAASPVELEDA</sequence>
<evidence type="ECO:0000313" key="5">
    <source>
        <dbReference type="Proteomes" id="UP000239290"/>
    </source>
</evidence>
<dbReference type="SUPFAM" id="SSF56059">
    <property type="entry name" value="Glutathione synthetase ATP-binding domain-like"/>
    <property type="match status" value="1"/>
</dbReference>
<dbReference type="InterPro" id="IPR002192">
    <property type="entry name" value="PPDK_AMP/ATP-bd"/>
</dbReference>
<feature type="region of interest" description="Disordered" evidence="1">
    <location>
        <begin position="321"/>
        <end position="354"/>
    </location>
</feature>
<proteinExistence type="predicted"/>
<dbReference type="AlphaFoldDB" id="A0A2S8J6A9"/>
<feature type="compositionally biased region" description="Polar residues" evidence="1">
    <location>
        <begin position="330"/>
        <end position="354"/>
    </location>
</feature>
<dbReference type="PANTHER" id="PTHR43615:SF1">
    <property type="entry name" value="PPDK_N DOMAIN-CONTAINING PROTEIN"/>
    <property type="match status" value="1"/>
</dbReference>
<evidence type="ECO:0000256" key="1">
    <source>
        <dbReference type="SAM" id="MobiDB-lite"/>
    </source>
</evidence>
<dbReference type="GO" id="GO:0005524">
    <property type="term" value="F:ATP binding"/>
    <property type="evidence" value="ECO:0007669"/>
    <property type="project" value="InterPro"/>
</dbReference>
<evidence type="ECO:0000313" key="4">
    <source>
        <dbReference type="EMBL" id="PQP22586.1"/>
    </source>
</evidence>
<dbReference type="InterPro" id="IPR036637">
    <property type="entry name" value="Phosphohistidine_dom_sf"/>
</dbReference>
<dbReference type="InterPro" id="IPR013815">
    <property type="entry name" value="ATP_grasp_subdomain_1"/>
</dbReference>
<evidence type="ECO:0000259" key="2">
    <source>
        <dbReference type="Pfam" id="PF00391"/>
    </source>
</evidence>
<dbReference type="InterPro" id="IPR008279">
    <property type="entry name" value="PEP-util_enz_mobile_dom"/>
</dbReference>
<accession>A0A2S8J6A9</accession>
<comment type="caution">
    <text evidence="4">The sequence shown here is derived from an EMBL/GenBank/DDBJ whole genome shotgun (WGS) entry which is preliminary data.</text>
</comment>
<dbReference type="Gene3D" id="3.30.1490.20">
    <property type="entry name" value="ATP-grasp fold, A domain"/>
    <property type="match status" value="1"/>
</dbReference>
<dbReference type="PANTHER" id="PTHR43615">
    <property type="entry name" value="PHOSPHOENOLPYRUVATE SYNTHASE-RELATED"/>
    <property type="match status" value="1"/>
</dbReference>
<gene>
    <name evidence="4" type="ORF">C5613_23310</name>
</gene>
<feature type="domain" description="PEP-utilising enzyme mobile" evidence="2">
    <location>
        <begin position="794"/>
        <end position="864"/>
    </location>
</feature>
<evidence type="ECO:0000259" key="3">
    <source>
        <dbReference type="Pfam" id="PF01326"/>
    </source>
</evidence>
<dbReference type="Pfam" id="PF00391">
    <property type="entry name" value="PEP-utilizers"/>
    <property type="match status" value="1"/>
</dbReference>
<keyword evidence="4" id="KW-0670">Pyruvate</keyword>
<dbReference type="Proteomes" id="UP000239290">
    <property type="component" value="Unassembled WGS sequence"/>
</dbReference>
<dbReference type="SUPFAM" id="SSF52009">
    <property type="entry name" value="Phosphohistidine domain"/>
    <property type="match status" value="1"/>
</dbReference>
<dbReference type="GO" id="GO:0016301">
    <property type="term" value="F:kinase activity"/>
    <property type="evidence" value="ECO:0007669"/>
    <property type="project" value="UniProtKB-KW"/>
</dbReference>
<name>A0A2S8J6A9_RHOOP</name>
<dbReference type="InterPro" id="IPR051549">
    <property type="entry name" value="PEP_Utilizing_Enz"/>
</dbReference>
<keyword evidence="4" id="KW-0808">Transferase</keyword>
<dbReference type="Gene3D" id="3.30.470.20">
    <property type="entry name" value="ATP-grasp fold, B domain"/>
    <property type="match status" value="1"/>
</dbReference>
<protein>
    <submittedName>
        <fullName evidence="4">Pyruvate, water dikinase</fullName>
    </submittedName>
</protein>
<dbReference type="Gene3D" id="3.50.30.10">
    <property type="entry name" value="Phosphohistidine domain"/>
    <property type="match status" value="1"/>
</dbReference>
<organism evidence="4 5">
    <name type="scientific">Rhodococcus opacus</name>
    <name type="common">Nocardia opaca</name>
    <dbReference type="NCBI Taxonomy" id="37919"/>
    <lineage>
        <taxon>Bacteria</taxon>
        <taxon>Bacillati</taxon>
        <taxon>Actinomycetota</taxon>
        <taxon>Actinomycetes</taxon>
        <taxon>Mycobacteriales</taxon>
        <taxon>Nocardiaceae</taxon>
        <taxon>Rhodococcus</taxon>
    </lineage>
</organism>